<dbReference type="NCBIfam" id="TIGR01280">
    <property type="entry name" value="xseB"/>
    <property type="match status" value="1"/>
</dbReference>
<sequence>MQMTRQKDKNMAEQQQKFRPVDELNYEQARDELVEIVKILELGQMSLDESLNYWERGEELAAYCEKYLDGASSRIEKALERREGQNEG</sequence>
<evidence type="ECO:0000256" key="1">
    <source>
        <dbReference type="ARBA" id="ARBA00009998"/>
    </source>
</evidence>
<organism evidence="8 9">
    <name type="scientific">Corynebacterium urogenitale</name>
    <dbReference type="NCBI Taxonomy" id="2487892"/>
    <lineage>
        <taxon>Bacteria</taxon>
        <taxon>Bacillati</taxon>
        <taxon>Actinomycetota</taxon>
        <taxon>Actinomycetes</taxon>
        <taxon>Mycobacteriales</taxon>
        <taxon>Corynebacteriaceae</taxon>
        <taxon>Corynebacterium</taxon>
    </lineage>
</organism>
<keyword evidence="2 6" id="KW-0963">Cytoplasm</keyword>
<evidence type="ECO:0000313" key="9">
    <source>
        <dbReference type="Proteomes" id="UP000326711"/>
    </source>
</evidence>
<evidence type="ECO:0000256" key="5">
    <source>
        <dbReference type="ARBA" id="ARBA00022839"/>
    </source>
</evidence>
<comment type="function">
    <text evidence="6">Bidirectionally degrades single-stranded DNA into large acid-insoluble oligonucleotides, which are then degraded further into small acid-soluble oligonucleotides.</text>
</comment>
<reference evidence="9" key="1">
    <citation type="submission" date="2019-10" db="EMBL/GenBank/DDBJ databases">
        <title>Complete genome sequence of Corynebacterium urogenitalis DSM 108747, isolated from the genital tract of a cow.</title>
        <authorList>
            <person name="Ruckert C."/>
            <person name="Ballas P."/>
            <person name="Wagener K."/>
            <person name="Drillich M."/>
            <person name="Kaempfer P."/>
            <person name="Busse H.-J."/>
            <person name="Ehling-Schulz M."/>
        </authorList>
    </citation>
    <scope>NUCLEOTIDE SEQUENCE [LARGE SCALE GENOMIC DNA]</scope>
    <source>
        <strain evidence="9">LMM 1652</strain>
    </source>
</reference>
<feature type="compositionally biased region" description="Basic and acidic residues" evidence="7">
    <location>
        <begin position="1"/>
        <end position="11"/>
    </location>
</feature>
<dbReference type="GO" id="GO:0009318">
    <property type="term" value="C:exodeoxyribonuclease VII complex"/>
    <property type="evidence" value="ECO:0007669"/>
    <property type="project" value="UniProtKB-UniRule"/>
</dbReference>
<dbReference type="GO" id="GO:0006308">
    <property type="term" value="P:DNA catabolic process"/>
    <property type="evidence" value="ECO:0007669"/>
    <property type="project" value="UniProtKB-UniRule"/>
</dbReference>
<dbReference type="GO" id="GO:0005829">
    <property type="term" value="C:cytosol"/>
    <property type="evidence" value="ECO:0007669"/>
    <property type="project" value="TreeGrafter"/>
</dbReference>
<proteinExistence type="inferred from homology"/>
<dbReference type="HAMAP" id="MF_00337">
    <property type="entry name" value="Exonuc_7_S"/>
    <property type="match status" value="1"/>
</dbReference>
<keyword evidence="5 6" id="KW-0269">Exonuclease</keyword>
<evidence type="ECO:0000256" key="2">
    <source>
        <dbReference type="ARBA" id="ARBA00022490"/>
    </source>
</evidence>
<dbReference type="PANTHER" id="PTHR34137:SF1">
    <property type="entry name" value="EXODEOXYRIBONUCLEASE 7 SMALL SUBUNIT"/>
    <property type="match status" value="1"/>
</dbReference>
<keyword evidence="3 6" id="KW-0540">Nuclease</keyword>
<dbReference type="SUPFAM" id="SSF116842">
    <property type="entry name" value="XseB-like"/>
    <property type="match status" value="1"/>
</dbReference>
<keyword evidence="4 6" id="KW-0378">Hydrolase</keyword>
<dbReference type="EMBL" id="CP045032">
    <property type="protein sequence ID" value="QFQ02792.1"/>
    <property type="molecule type" value="Genomic_DNA"/>
</dbReference>
<dbReference type="AlphaFoldDB" id="A0A5J6Z993"/>
<name>A0A5J6Z993_9CORY</name>
<dbReference type="Proteomes" id="UP000326711">
    <property type="component" value="Chromosome"/>
</dbReference>
<comment type="subcellular location">
    <subcellularLocation>
        <location evidence="6">Cytoplasm</location>
    </subcellularLocation>
</comment>
<accession>A0A5J6Z993</accession>
<feature type="region of interest" description="Disordered" evidence="7">
    <location>
        <begin position="1"/>
        <end position="22"/>
    </location>
</feature>
<dbReference type="Pfam" id="PF02609">
    <property type="entry name" value="Exonuc_VII_S"/>
    <property type="match status" value="1"/>
</dbReference>
<dbReference type="PANTHER" id="PTHR34137">
    <property type="entry name" value="EXODEOXYRIBONUCLEASE 7 SMALL SUBUNIT"/>
    <property type="match status" value="1"/>
</dbReference>
<protein>
    <recommendedName>
        <fullName evidence="6">Exodeoxyribonuclease 7 small subunit</fullName>
        <ecNumber evidence="6">3.1.11.6</ecNumber>
    </recommendedName>
    <alternativeName>
        <fullName evidence="6">Exodeoxyribonuclease VII small subunit</fullName>
        <shortName evidence="6">Exonuclease VII small subunit</shortName>
    </alternativeName>
</protein>
<evidence type="ECO:0000256" key="7">
    <source>
        <dbReference type="SAM" id="MobiDB-lite"/>
    </source>
</evidence>
<dbReference type="EC" id="3.1.11.6" evidence="6"/>
<evidence type="ECO:0000256" key="4">
    <source>
        <dbReference type="ARBA" id="ARBA00022801"/>
    </source>
</evidence>
<evidence type="ECO:0000256" key="6">
    <source>
        <dbReference type="HAMAP-Rule" id="MF_00337"/>
    </source>
</evidence>
<comment type="catalytic activity">
    <reaction evidence="6">
        <text>Exonucleolytic cleavage in either 5'- to 3'- or 3'- to 5'-direction to yield nucleoside 5'-phosphates.</text>
        <dbReference type="EC" id="3.1.11.6"/>
    </reaction>
</comment>
<dbReference type="GO" id="GO:0008855">
    <property type="term" value="F:exodeoxyribonuclease VII activity"/>
    <property type="evidence" value="ECO:0007669"/>
    <property type="project" value="UniProtKB-UniRule"/>
</dbReference>
<dbReference type="InterPro" id="IPR003761">
    <property type="entry name" value="Exonuc_VII_S"/>
</dbReference>
<gene>
    <name evidence="6" type="primary">xseB</name>
    <name evidence="8" type="ORF">CUROG_07195</name>
</gene>
<dbReference type="InterPro" id="IPR037004">
    <property type="entry name" value="Exonuc_VII_ssu_sf"/>
</dbReference>
<evidence type="ECO:0000313" key="8">
    <source>
        <dbReference type="EMBL" id="QFQ02792.1"/>
    </source>
</evidence>
<evidence type="ECO:0000256" key="3">
    <source>
        <dbReference type="ARBA" id="ARBA00022722"/>
    </source>
</evidence>
<dbReference type="KEGG" id="cuo:CUROG_07195"/>
<comment type="subunit">
    <text evidence="6">Heterooligomer composed of large and small subunits.</text>
</comment>
<dbReference type="Gene3D" id="1.10.287.1040">
    <property type="entry name" value="Exonuclease VII, small subunit"/>
    <property type="match status" value="1"/>
</dbReference>
<comment type="similarity">
    <text evidence="1 6">Belongs to the XseB family.</text>
</comment>
<keyword evidence="9" id="KW-1185">Reference proteome</keyword>
<dbReference type="NCBIfam" id="NF002139">
    <property type="entry name" value="PRK00977.1-3"/>
    <property type="match status" value="1"/>
</dbReference>